<dbReference type="GO" id="GO:0016020">
    <property type="term" value="C:membrane"/>
    <property type="evidence" value="ECO:0007669"/>
    <property type="project" value="UniProtKB-SubCell"/>
</dbReference>
<dbReference type="PROSITE" id="PS50041">
    <property type="entry name" value="C_TYPE_LECTIN_2"/>
    <property type="match status" value="1"/>
</dbReference>
<dbReference type="PANTHER" id="PTHR46490">
    <property type="entry name" value="C-TYPE LECTIN DOMAIN FAMILY 12 MEMBER A-RELATED"/>
    <property type="match status" value="1"/>
</dbReference>
<keyword evidence="4" id="KW-0325">Glycoprotein</keyword>
<keyword evidence="6" id="KW-1133">Transmembrane helix</keyword>
<evidence type="ECO:0000313" key="8">
    <source>
        <dbReference type="Ensembl" id="ENSDLAP00005071679.1"/>
    </source>
</evidence>
<dbReference type="SUPFAM" id="SSF56436">
    <property type="entry name" value="C-type lectin-like"/>
    <property type="match status" value="1"/>
</dbReference>
<gene>
    <name evidence="8" type="primary">LOC127355361</name>
</gene>
<dbReference type="InterPro" id="IPR052309">
    <property type="entry name" value="C-type_Lectin_Domain_Fam1"/>
</dbReference>
<keyword evidence="9" id="KW-1185">Reference proteome</keyword>
<evidence type="ECO:0000256" key="3">
    <source>
        <dbReference type="ARBA" id="ARBA00023157"/>
    </source>
</evidence>
<sequence>MEPEEQIYVNLEELGDYRTEYHRPEETETKPVRTDAVAGEETETWPPFKVTTVCLGLLCLLLLTTVIGLGAVYDRDFKQLSRDLANHTAEKDQLLVRYQNLTDERDQLQTIHELNNKLGTCPHGWRQFGCSCYYLYTRKSTWANSRQTCLSQGADLVIIDSQEEMVFLNKLGARLKFWIGLSQSSTHRYLSTWAWANGRSFVTSYWQNDRLSYDYYGGGQCCAAFNSFNSNWRIKSWSSEVCSQVLQWVCEKQAQMSFLS</sequence>
<dbReference type="AlphaFoldDB" id="A0A8P4K1D0"/>
<keyword evidence="5" id="KW-0175">Coiled coil</keyword>
<dbReference type="GeneID" id="127355361"/>
<feature type="domain" description="C-type lectin" evidence="7">
    <location>
        <begin position="128"/>
        <end position="251"/>
    </location>
</feature>
<dbReference type="CDD" id="cd03593">
    <property type="entry name" value="CLECT_NK_receptors_like"/>
    <property type="match status" value="1"/>
</dbReference>
<dbReference type="SMART" id="SM00034">
    <property type="entry name" value="CLECT"/>
    <property type="match status" value="1"/>
</dbReference>
<dbReference type="Pfam" id="PF00059">
    <property type="entry name" value="Lectin_C"/>
    <property type="match status" value="1"/>
</dbReference>
<keyword evidence="3" id="KW-1015">Disulfide bond</keyword>
<accession>A0A8P4K1D0</accession>
<dbReference type="GO" id="GO:0030246">
    <property type="term" value="F:carbohydrate binding"/>
    <property type="evidence" value="ECO:0007669"/>
    <property type="project" value="UniProtKB-KW"/>
</dbReference>
<evidence type="ECO:0000256" key="1">
    <source>
        <dbReference type="ARBA" id="ARBA00004167"/>
    </source>
</evidence>
<dbReference type="Gene3D" id="3.10.100.10">
    <property type="entry name" value="Mannose-Binding Protein A, subunit A"/>
    <property type="match status" value="1"/>
</dbReference>
<dbReference type="InterPro" id="IPR016186">
    <property type="entry name" value="C-type_lectin-like/link_sf"/>
</dbReference>
<dbReference type="Ensembl" id="ENSDLAT00005084704.1">
    <property type="protein sequence ID" value="ENSDLAP00005071679.1"/>
    <property type="gene ID" value="ENSDLAG00005028830.1"/>
</dbReference>
<evidence type="ECO:0000259" key="7">
    <source>
        <dbReference type="PROSITE" id="PS50041"/>
    </source>
</evidence>
<dbReference type="Proteomes" id="UP000694389">
    <property type="component" value="Unassembled WGS sequence"/>
</dbReference>
<dbReference type="OMA" id="ICERTIC"/>
<reference evidence="8" key="2">
    <citation type="submission" date="2025-09" db="UniProtKB">
        <authorList>
            <consortium name="Ensembl"/>
        </authorList>
    </citation>
    <scope>IDENTIFICATION</scope>
</reference>
<dbReference type="InterPro" id="IPR016187">
    <property type="entry name" value="CTDL_fold"/>
</dbReference>
<dbReference type="GeneTree" id="ENSGT00940000156296"/>
<proteinExistence type="predicted"/>
<feature type="coiled-coil region" evidence="5">
    <location>
        <begin position="77"/>
        <end position="111"/>
    </location>
</feature>
<dbReference type="Gene3D" id="1.20.5.400">
    <property type="match status" value="1"/>
</dbReference>
<dbReference type="InterPro" id="IPR033992">
    <property type="entry name" value="NKR-like_CTLD"/>
</dbReference>
<dbReference type="PANTHER" id="PTHR46490:SF6">
    <property type="entry name" value="ASIALOGLYCOPROTEIN RECEPTOR 1-LIKE-RELATED"/>
    <property type="match status" value="1"/>
</dbReference>
<evidence type="ECO:0000313" key="9">
    <source>
        <dbReference type="Proteomes" id="UP000694389"/>
    </source>
</evidence>
<evidence type="ECO:0000256" key="5">
    <source>
        <dbReference type="SAM" id="Coils"/>
    </source>
</evidence>
<evidence type="ECO:0000256" key="2">
    <source>
        <dbReference type="ARBA" id="ARBA00022734"/>
    </source>
</evidence>
<keyword evidence="2" id="KW-0430">Lectin</keyword>
<evidence type="ECO:0000256" key="4">
    <source>
        <dbReference type="ARBA" id="ARBA00023180"/>
    </source>
</evidence>
<keyword evidence="6" id="KW-0812">Transmembrane</keyword>
<reference evidence="8" key="1">
    <citation type="submission" date="2025-08" db="UniProtKB">
        <authorList>
            <consortium name="Ensembl"/>
        </authorList>
    </citation>
    <scope>IDENTIFICATION</scope>
</reference>
<feature type="transmembrane region" description="Helical" evidence="6">
    <location>
        <begin position="50"/>
        <end position="73"/>
    </location>
</feature>
<organism evidence="8 9">
    <name type="scientific">Dicentrarchus labrax</name>
    <name type="common">European seabass</name>
    <name type="synonym">Morone labrax</name>
    <dbReference type="NCBI Taxonomy" id="13489"/>
    <lineage>
        <taxon>Eukaryota</taxon>
        <taxon>Metazoa</taxon>
        <taxon>Chordata</taxon>
        <taxon>Craniata</taxon>
        <taxon>Vertebrata</taxon>
        <taxon>Euteleostomi</taxon>
        <taxon>Actinopterygii</taxon>
        <taxon>Neopterygii</taxon>
        <taxon>Teleostei</taxon>
        <taxon>Neoteleostei</taxon>
        <taxon>Acanthomorphata</taxon>
        <taxon>Eupercaria</taxon>
        <taxon>Moronidae</taxon>
        <taxon>Dicentrarchus</taxon>
    </lineage>
</organism>
<dbReference type="RefSeq" id="XP_051242130.1">
    <property type="nucleotide sequence ID" value="XM_051386170.1"/>
</dbReference>
<evidence type="ECO:0000256" key="6">
    <source>
        <dbReference type="SAM" id="Phobius"/>
    </source>
</evidence>
<name>A0A8P4K1D0_DICLA</name>
<dbReference type="OrthoDB" id="6337382at2759"/>
<dbReference type="InterPro" id="IPR001304">
    <property type="entry name" value="C-type_lectin-like"/>
</dbReference>
<protein>
    <recommendedName>
        <fullName evidence="7">C-type lectin domain-containing protein</fullName>
    </recommendedName>
</protein>
<comment type="subcellular location">
    <subcellularLocation>
        <location evidence="1">Membrane</location>
        <topology evidence="1">Single-pass membrane protein</topology>
    </subcellularLocation>
</comment>
<keyword evidence="6" id="KW-0472">Membrane</keyword>